<organism evidence="13 14">
    <name type="scientific">Adineta steineri</name>
    <dbReference type="NCBI Taxonomy" id="433720"/>
    <lineage>
        <taxon>Eukaryota</taxon>
        <taxon>Metazoa</taxon>
        <taxon>Spiralia</taxon>
        <taxon>Gnathifera</taxon>
        <taxon>Rotifera</taxon>
        <taxon>Eurotatoria</taxon>
        <taxon>Bdelloidea</taxon>
        <taxon>Adinetida</taxon>
        <taxon>Adinetidae</taxon>
        <taxon>Adineta</taxon>
    </lineage>
</organism>
<keyword evidence="3" id="KW-0479">Metal-binding</keyword>
<evidence type="ECO:0000256" key="3">
    <source>
        <dbReference type="ARBA" id="ARBA00022723"/>
    </source>
</evidence>
<evidence type="ECO:0000256" key="4">
    <source>
        <dbReference type="ARBA" id="ARBA00022737"/>
    </source>
</evidence>
<dbReference type="InterPro" id="IPR011011">
    <property type="entry name" value="Znf_FYVE_PHD"/>
</dbReference>
<feature type="compositionally biased region" description="Polar residues" evidence="11">
    <location>
        <begin position="213"/>
        <end position="227"/>
    </location>
</feature>
<comment type="subcellular location">
    <subcellularLocation>
        <location evidence="1">Nucleus</location>
    </subcellularLocation>
</comment>
<evidence type="ECO:0000313" key="13">
    <source>
        <dbReference type="EMBL" id="CAF3723168.1"/>
    </source>
</evidence>
<keyword evidence="5 10" id="KW-0863">Zinc-finger</keyword>
<dbReference type="InterPro" id="IPR013083">
    <property type="entry name" value="Znf_RING/FYVE/PHD"/>
</dbReference>
<dbReference type="GO" id="GO:0071565">
    <property type="term" value="C:nBAF complex"/>
    <property type="evidence" value="ECO:0007669"/>
    <property type="project" value="TreeGrafter"/>
</dbReference>
<feature type="compositionally biased region" description="Basic residues" evidence="11">
    <location>
        <begin position="272"/>
        <end position="287"/>
    </location>
</feature>
<dbReference type="FunFam" id="3.30.40.10:FF:000005">
    <property type="entry name" value="zinc finger protein isoform X1"/>
    <property type="match status" value="1"/>
</dbReference>
<dbReference type="PANTHER" id="PTHR45888">
    <property type="entry name" value="HL01030P-RELATED"/>
    <property type="match status" value="1"/>
</dbReference>
<protein>
    <recommendedName>
        <fullName evidence="12">PHD-type domain-containing protein</fullName>
    </recommendedName>
</protein>
<dbReference type="GO" id="GO:0007399">
    <property type="term" value="P:nervous system development"/>
    <property type="evidence" value="ECO:0007669"/>
    <property type="project" value="TreeGrafter"/>
</dbReference>
<dbReference type="AlphaFoldDB" id="A0A818WEY1"/>
<feature type="compositionally biased region" description="Polar residues" evidence="11">
    <location>
        <begin position="483"/>
        <end position="492"/>
    </location>
</feature>
<dbReference type="InterPro" id="IPR001965">
    <property type="entry name" value="Znf_PHD"/>
</dbReference>
<dbReference type="PROSITE" id="PS00028">
    <property type="entry name" value="ZINC_FINGER_C2H2_1"/>
    <property type="match status" value="1"/>
</dbReference>
<dbReference type="Pfam" id="PF00628">
    <property type="entry name" value="PHD"/>
    <property type="match status" value="2"/>
</dbReference>
<keyword evidence="6" id="KW-0862">Zinc</keyword>
<dbReference type="PROSITE" id="PS50016">
    <property type="entry name" value="ZF_PHD_2"/>
    <property type="match status" value="2"/>
</dbReference>
<feature type="compositionally biased region" description="Pro residues" evidence="11">
    <location>
        <begin position="449"/>
        <end position="460"/>
    </location>
</feature>
<comment type="similarity">
    <text evidence="2">Belongs to the requiem/DPF family.</text>
</comment>
<feature type="region of interest" description="Disordered" evidence="11">
    <location>
        <begin position="243"/>
        <end position="314"/>
    </location>
</feature>
<feature type="compositionally biased region" description="Polar residues" evidence="11">
    <location>
        <begin position="359"/>
        <end position="383"/>
    </location>
</feature>
<dbReference type="Proteomes" id="UP000663868">
    <property type="component" value="Unassembled WGS sequence"/>
</dbReference>
<dbReference type="SMART" id="SM00355">
    <property type="entry name" value="ZnF_C2H2"/>
    <property type="match status" value="1"/>
</dbReference>
<keyword evidence="8" id="KW-0804">Transcription</keyword>
<evidence type="ECO:0000256" key="6">
    <source>
        <dbReference type="ARBA" id="ARBA00022833"/>
    </source>
</evidence>
<feature type="compositionally biased region" description="Low complexity" evidence="11">
    <location>
        <begin position="261"/>
        <end position="271"/>
    </location>
</feature>
<feature type="region of interest" description="Disordered" evidence="11">
    <location>
        <begin position="350"/>
        <end position="558"/>
    </location>
</feature>
<evidence type="ECO:0000256" key="5">
    <source>
        <dbReference type="ARBA" id="ARBA00022771"/>
    </source>
</evidence>
<evidence type="ECO:0000256" key="2">
    <source>
        <dbReference type="ARBA" id="ARBA00010539"/>
    </source>
</evidence>
<feature type="region of interest" description="Disordered" evidence="11">
    <location>
        <begin position="106"/>
        <end position="229"/>
    </location>
</feature>
<dbReference type="PANTHER" id="PTHR45888:SF5">
    <property type="entry name" value="D4, ISOFORM A"/>
    <property type="match status" value="1"/>
</dbReference>
<keyword evidence="4" id="KW-0677">Repeat</keyword>
<feature type="compositionally biased region" description="Polar residues" evidence="11">
    <location>
        <begin position="135"/>
        <end position="156"/>
    </location>
</feature>
<evidence type="ECO:0000256" key="1">
    <source>
        <dbReference type="ARBA" id="ARBA00004123"/>
    </source>
</evidence>
<evidence type="ECO:0000313" key="14">
    <source>
        <dbReference type="Proteomes" id="UP000663868"/>
    </source>
</evidence>
<evidence type="ECO:0000256" key="10">
    <source>
        <dbReference type="PROSITE-ProRule" id="PRU00146"/>
    </source>
</evidence>
<dbReference type="SUPFAM" id="SSF57903">
    <property type="entry name" value="FYVE/PHD zinc finger"/>
    <property type="match status" value="2"/>
</dbReference>
<evidence type="ECO:0000256" key="9">
    <source>
        <dbReference type="ARBA" id="ARBA00023242"/>
    </source>
</evidence>
<feature type="compositionally biased region" description="Gly residues" evidence="11">
    <location>
        <begin position="295"/>
        <end position="305"/>
    </location>
</feature>
<keyword evidence="7" id="KW-0805">Transcription regulation</keyword>
<feature type="compositionally biased region" description="Low complexity" evidence="11">
    <location>
        <begin position="117"/>
        <end position="134"/>
    </location>
</feature>
<dbReference type="GO" id="GO:0008270">
    <property type="term" value="F:zinc ion binding"/>
    <property type="evidence" value="ECO:0007669"/>
    <property type="project" value="UniProtKB-KW"/>
</dbReference>
<proteinExistence type="inferred from homology"/>
<feature type="domain" description="PHD-type" evidence="12">
    <location>
        <begin position="564"/>
        <end position="624"/>
    </location>
</feature>
<dbReference type="InterPro" id="IPR013087">
    <property type="entry name" value="Znf_C2H2_type"/>
</dbReference>
<evidence type="ECO:0000256" key="11">
    <source>
        <dbReference type="SAM" id="MobiDB-lite"/>
    </source>
</evidence>
<gene>
    <name evidence="13" type="ORF">KXQ929_LOCUS12547</name>
</gene>
<dbReference type="InterPro" id="IPR019787">
    <property type="entry name" value="Znf_PHD-finger"/>
</dbReference>
<comment type="caution">
    <text evidence="13">The sequence shown here is derived from an EMBL/GenBank/DDBJ whole genome shotgun (WGS) entry which is preliminary data.</text>
</comment>
<feature type="compositionally biased region" description="Low complexity" evidence="11">
    <location>
        <begin position="394"/>
        <end position="406"/>
    </location>
</feature>
<sequence>MDGWNERTCNEHKQTLLSIEKRMIDILPSSRVSRAFGSEVSYSDALSNVHKFNSRLLRERRIRLRLPFVDSQTHIIQTPTQHHLWKQPIQRLMPFRHDQVSCYERKQWHKRRPHPPSTVNQLQSTNSTTNISNTDEQQLDSLSTKPSNNNGSLQVSTDDDPRVAVRAGDLGMSGSDVHMISTIENPAGTGGRFAGGSSDDSSQSSATPMTGLVQPQQPHWPQHNTTSHNHHLQSYILEGDEDLDDIDYDDYGGNGPGTPGGPSSPVSTTTTRSKRGSSTKRLSHSSTRKSNTGGNSAGSGSGSGATGSAPIHPGHRRQQYTLAELPYVCEFCPARYKTKPGLQYHLAKHKEANTDHRPSSSTPTTADNSGSLSPTSVNTSSMMKQKYMNPPIDHPQQQQQQHQQHPMYSNQPMPGGPMLHNNTSGHVPHGGAPPGMPTPPYPMGHHHQPPLPPSYGMPPQPHHHAMPPSASMPLTVAALSGSAPPTSGPYYSQQQQQQMAHQHHMMMMQQQQQQQQQQQHQQQQQQQHHHQQQQQQQQQHQQQFQQPPKQPTPSADPLPTVMTGIQCDFCGGDEQENKTTKLPEQMITCKDCGGSAHPTCLKFTPNMVRQVKTYPWQCMECKTCTECGNSENDSELLFCDDCDRGYHMYCCTPPLSAAPDGDWRCKLCSAQFGELRS</sequence>
<dbReference type="Gene3D" id="3.30.40.10">
    <property type="entry name" value="Zinc/RING finger domain, C3HC4 (zinc finger)"/>
    <property type="match status" value="1"/>
</dbReference>
<dbReference type="Pfam" id="PF14051">
    <property type="entry name" value="DPF1-3_N"/>
    <property type="match status" value="1"/>
</dbReference>
<evidence type="ECO:0000259" key="12">
    <source>
        <dbReference type="PROSITE" id="PS50016"/>
    </source>
</evidence>
<evidence type="ECO:0000256" key="8">
    <source>
        <dbReference type="ARBA" id="ARBA00023163"/>
    </source>
</evidence>
<feature type="domain" description="PHD-type" evidence="12">
    <location>
        <begin position="621"/>
        <end position="671"/>
    </location>
</feature>
<feature type="compositionally biased region" description="Low complexity" evidence="11">
    <location>
        <begin position="493"/>
        <end position="546"/>
    </location>
</feature>
<keyword evidence="9" id="KW-0539">Nucleus</keyword>
<dbReference type="EMBL" id="CAJOBB010000647">
    <property type="protein sequence ID" value="CAF3723168.1"/>
    <property type="molecule type" value="Genomic_DNA"/>
</dbReference>
<evidence type="ECO:0000256" key="7">
    <source>
        <dbReference type="ARBA" id="ARBA00023015"/>
    </source>
</evidence>
<reference evidence="13" key="1">
    <citation type="submission" date="2021-02" db="EMBL/GenBank/DDBJ databases">
        <authorList>
            <person name="Nowell W R."/>
        </authorList>
    </citation>
    <scope>NUCLEOTIDE SEQUENCE</scope>
</reference>
<dbReference type="InterPro" id="IPR025750">
    <property type="entry name" value="DPF1-3_N"/>
</dbReference>
<name>A0A818WEY1_9BILA</name>
<dbReference type="SMART" id="SM00249">
    <property type="entry name" value="PHD"/>
    <property type="match status" value="2"/>
</dbReference>
<accession>A0A818WEY1</accession>